<evidence type="ECO:0000256" key="5">
    <source>
        <dbReference type="ARBA" id="ARBA00023242"/>
    </source>
</evidence>
<evidence type="ECO:0000313" key="7">
    <source>
        <dbReference type="EMBL" id="CAK7214645.1"/>
    </source>
</evidence>
<keyword evidence="3" id="KW-0238">DNA-binding</keyword>
<dbReference type="InterPro" id="IPR007219">
    <property type="entry name" value="XnlR_reg_dom"/>
</dbReference>
<keyword evidence="5" id="KW-0539">Nucleus</keyword>
<dbReference type="Proteomes" id="UP001642482">
    <property type="component" value="Unassembled WGS sequence"/>
</dbReference>
<dbReference type="CDD" id="cd12148">
    <property type="entry name" value="fungal_TF_MHR"/>
    <property type="match status" value="1"/>
</dbReference>
<name>A0ABP0B519_9PEZI</name>
<dbReference type="PANTHER" id="PTHR31845">
    <property type="entry name" value="FINGER DOMAIN PROTEIN, PUTATIVE-RELATED"/>
    <property type="match status" value="1"/>
</dbReference>
<gene>
    <name evidence="7" type="ORF">SEUCBS140593_002251</name>
</gene>
<evidence type="ECO:0000256" key="2">
    <source>
        <dbReference type="ARBA" id="ARBA00023015"/>
    </source>
</evidence>
<dbReference type="PANTHER" id="PTHR31845:SF17">
    <property type="entry name" value="ZN(II)2CYS6 TRANSCRIPTION FACTOR (EUROFUNG)"/>
    <property type="match status" value="1"/>
</dbReference>
<feature type="domain" description="Xylanolytic transcriptional activator regulatory" evidence="6">
    <location>
        <begin position="176"/>
        <end position="256"/>
    </location>
</feature>
<comment type="caution">
    <text evidence="7">The sequence shown here is derived from an EMBL/GenBank/DDBJ whole genome shotgun (WGS) entry which is preliminary data.</text>
</comment>
<accession>A0ABP0B519</accession>
<proteinExistence type="predicted"/>
<organism evidence="7 8">
    <name type="scientific">Sporothrix eucalyptigena</name>
    <dbReference type="NCBI Taxonomy" id="1812306"/>
    <lineage>
        <taxon>Eukaryota</taxon>
        <taxon>Fungi</taxon>
        <taxon>Dikarya</taxon>
        <taxon>Ascomycota</taxon>
        <taxon>Pezizomycotina</taxon>
        <taxon>Sordariomycetes</taxon>
        <taxon>Sordariomycetidae</taxon>
        <taxon>Ophiostomatales</taxon>
        <taxon>Ophiostomataceae</taxon>
        <taxon>Sporothrix</taxon>
    </lineage>
</organism>
<evidence type="ECO:0000259" key="6">
    <source>
        <dbReference type="SMART" id="SM00906"/>
    </source>
</evidence>
<evidence type="ECO:0000256" key="3">
    <source>
        <dbReference type="ARBA" id="ARBA00023125"/>
    </source>
</evidence>
<evidence type="ECO:0000313" key="8">
    <source>
        <dbReference type="Proteomes" id="UP001642482"/>
    </source>
</evidence>
<protein>
    <recommendedName>
        <fullName evidence="6">Xylanolytic transcriptional activator regulatory domain-containing protein</fullName>
    </recommendedName>
</protein>
<keyword evidence="8" id="KW-1185">Reference proteome</keyword>
<dbReference type="EMBL" id="CAWUHD010000014">
    <property type="protein sequence ID" value="CAK7214645.1"/>
    <property type="molecule type" value="Genomic_DNA"/>
</dbReference>
<dbReference type="InterPro" id="IPR051089">
    <property type="entry name" value="prtT"/>
</dbReference>
<reference evidence="7 8" key="1">
    <citation type="submission" date="2024-01" db="EMBL/GenBank/DDBJ databases">
        <authorList>
            <person name="Allen C."/>
            <person name="Tagirdzhanova G."/>
        </authorList>
    </citation>
    <scope>NUCLEOTIDE SEQUENCE [LARGE SCALE GENOMIC DNA]</scope>
</reference>
<dbReference type="SMART" id="SM00906">
    <property type="entry name" value="Fungal_trans"/>
    <property type="match status" value="1"/>
</dbReference>
<keyword evidence="2" id="KW-0805">Transcription regulation</keyword>
<sequence>MATTSAIRHVQQRQSQNTDFNMDTLQLEAPIATLRSLGAISPDMSKQEARQAVHIFFTNCHPWAPFLDDELAQKGEELGDRNPLLFLAVVSIGAQFWAEPASFHGNGTPTQPHLHPRYFELAALLDTAVSRLLLAPVPSDATIDSVCALLLYSQWMPYLREGSDDTVKSRYNDLSAWVVFGLAVRYASFLGLERRITRPFKNNGASETAWATRTDFAWARVWLNLVTYDCNLTLTSGLPASIDPTRVEVMARLFGQHRLAQFPGDLRYSALVELACIMQRARDGERKGSAGGTYARGHPNVDVLKRANMGFEDWERQWLPKLRNTHMQHIQLPFTSLRWYQLALNSSALRRILSLSGDPSDECERQQDPQPVPVWALGALEIGLTAAAQILFSLTTGACNSVWHIQSQDPSTFPSGPFTVDAASRHSLYHAVDSLWISHAFALIFLELCYVRGRIDDDLRICSLTPASSNAHRAPTKPRPMSILARLAQLTLDIFQPQSRRGGSDVAAFRPIHKISTLVANATSLVLSAAPTTNDNFRGDASPTPTAPVAGFDDSHADLQGLFNLMDDSELGWPATLSAFNEDPFTNVTTSEWPM</sequence>
<comment type="subcellular location">
    <subcellularLocation>
        <location evidence="1">Nucleus</location>
    </subcellularLocation>
</comment>
<keyword evidence="4" id="KW-0804">Transcription</keyword>
<dbReference type="Pfam" id="PF04082">
    <property type="entry name" value="Fungal_trans"/>
    <property type="match status" value="1"/>
</dbReference>
<evidence type="ECO:0000256" key="4">
    <source>
        <dbReference type="ARBA" id="ARBA00023163"/>
    </source>
</evidence>
<evidence type="ECO:0000256" key="1">
    <source>
        <dbReference type="ARBA" id="ARBA00004123"/>
    </source>
</evidence>